<proteinExistence type="inferred from homology"/>
<evidence type="ECO:0000256" key="2">
    <source>
        <dbReference type="ARBA" id="ARBA00006574"/>
    </source>
</evidence>
<protein>
    <recommendedName>
        <fullName evidence="12">MLO-like protein</fullName>
    </recommendedName>
</protein>
<evidence type="ECO:0000313" key="11">
    <source>
        <dbReference type="Proteomes" id="UP001168877"/>
    </source>
</evidence>
<evidence type="ECO:0000256" key="8">
    <source>
        <dbReference type="SAM" id="MobiDB-lite"/>
    </source>
</evidence>
<evidence type="ECO:0000256" key="5">
    <source>
        <dbReference type="ARBA" id="ARBA00022989"/>
    </source>
</evidence>
<reference evidence="10" key="1">
    <citation type="journal article" date="2022" name="Plant J.">
        <title>Strategies of tolerance reflected in two North American maple genomes.</title>
        <authorList>
            <person name="McEvoy S.L."/>
            <person name="Sezen U.U."/>
            <person name="Trouern-Trend A."/>
            <person name="McMahon S.M."/>
            <person name="Schaberg P.G."/>
            <person name="Yang J."/>
            <person name="Wegrzyn J.L."/>
            <person name="Swenson N.G."/>
        </authorList>
    </citation>
    <scope>NUCLEOTIDE SEQUENCE</scope>
    <source>
        <strain evidence="10">NS2018</strain>
    </source>
</reference>
<feature type="transmembrane region" description="Helical" evidence="9">
    <location>
        <begin position="231"/>
        <end position="252"/>
    </location>
</feature>
<organism evidence="10 11">
    <name type="scientific">Acer saccharum</name>
    <name type="common">Sugar maple</name>
    <dbReference type="NCBI Taxonomy" id="4024"/>
    <lineage>
        <taxon>Eukaryota</taxon>
        <taxon>Viridiplantae</taxon>
        <taxon>Streptophyta</taxon>
        <taxon>Embryophyta</taxon>
        <taxon>Tracheophyta</taxon>
        <taxon>Spermatophyta</taxon>
        <taxon>Magnoliopsida</taxon>
        <taxon>eudicotyledons</taxon>
        <taxon>Gunneridae</taxon>
        <taxon>Pentapetalae</taxon>
        <taxon>rosids</taxon>
        <taxon>malvids</taxon>
        <taxon>Sapindales</taxon>
        <taxon>Sapindaceae</taxon>
        <taxon>Hippocastanoideae</taxon>
        <taxon>Acereae</taxon>
        <taxon>Acer</taxon>
    </lineage>
</organism>
<dbReference type="Pfam" id="PF03094">
    <property type="entry name" value="Mlo"/>
    <property type="match status" value="1"/>
</dbReference>
<feature type="transmembrane region" description="Helical" evidence="9">
    <location>
        <begin position="313"/>
        <end position="336"/>
    </location>
</feature>
<name>A0AA39S3T1_ACESA</name>
<dbReference type="AlphaFoldDB" id="A0AA39S3T1"/>
<keyword evidence="5 9" id="KW-1133">Transmembrane helix</keyword>
<sequence length="732" mass="84483">MLLGLMSLILAVCQEYICKICVPTKAADFMLPCRQPASAESQALEVENYEHFVSSFIDGNFSSIEDSYEYILWQQRRLVYDDTVAAAKDYCISEGKVSFISENGIHQLRLFIFALAVMQIVYSTLTMGLGRAKMRRWKAWEKQTQTIEYQVANDPERFRLARQTTFGRRHMTKTSVHLWIKCFFRQFFNSVAKVDYLTLRHGFISAHFSTSINSFNFQKYIKRALEEDFKAVVGISPLMWFFVVIFLLVDVYDWHVNYWISYIPLLILLVLGAELEAIVARMALQINDRSNVVKGTPLVHPSDNLFWFGRPRFVLILLHLTLFMNAFELAFFIWVLAQYGVDSCYHENRAITLTRVVLAIVVQVLCSYTTLPLYALVTQMGSQFKSQILEEKMCKIIKQWHAQVRERRKKQEQQSLQSPRTSFLAEWSPKRSSPTSESSFSLARPTTMLNKSIHSVNKGKIKEAGAMDHLWFNRMVLFSLEPTSLLANKTLKPPQPPTTSSVSLTGLSSTSSLSIPEEEEKSSSDSSPFTHLDDSNNEGEKKEIDLKQRRPTRLNLISDRTRSHSSSPSTQKRRRQRRRLLRHSDSTHSDSMVTLQKSMSFRSLWDLELEEVKGFMDLGFIFKKENLSPRMISVVPGLQRVGLYKNKHNPELEFDEPSHEIINDDGGGDDENEQEEYEKSIMRPYLSEAWLIKRPDSPLLNLRMPRVSASADMKKHLRFWAKTVASTVNQEC</sequence>
<comment type="subcellular location">
    <subcellularLocation>
        <location evidence="1">Membrane</location>
        <topology evidence="1">Multi-pass membrane protein</topology>
    </subcellularLocation>
</comment>
<comment type="similarity">
    <text evidence="2">Belongs to the MLO family.</text>
</comment>
<evidence type="ECO:0000256" key="3">
    <source>
        <dbReference type="ARBA" id="ARBA00022692"/>
    </source>
</evidence>
<dbReference type="GO" id="GO:0006952">
    <property type="term" value="P:defense response"/>
    <property type="evidence" value="ECO:0007669"/>
    <property type="project" value="UniProtKB-KW"/>
</dbReference>
<dbReference type="EMBL" id="JAUESC010000383">
    <property type="protein sequence ID" value="KAK0583988.1"/>
    <property type="molecule type" value="Genomic_DNA"/>
</dbReference>
<comment type="caution">
    <text evidence="10">The sequence shown here is derived from an EMBL/GenBank/DDBJ whole genome shotgun (WGS) entry which is preliminary data.</text>
</comment>
<keyword evidence="11" id="KW-1185">Reference proteome</keyword>
<evidence type="ECO:0000256" key="6">
    <source>
        <dbReference type="ARBA" id="ARBA00023136"/>
    </source>
</evidence>
<evidence type="ECO:0008006" key="12">
    <source>
        <dbReference type="Google" id="ProtNLM"/>
    </source>
</evidence>
<dbReference type="Proteomes" id="UP001168877">
    <property type="component" value="Unassembled WGS sequence"/>
</dbReference>
<dbReference type="PANTHER" id="PTHR31942">
    <property type="entry name" value="MLO-LIKE PROTEIN 1"/>
    <property type="match status" value="1"/>
</dbReference>
<feature type="transmembrane region" description="Helical" evidence="9">
    <location>
        <begin position="356"/>
        <end position="377"/>
    </location>
</feature>
<keyword evidence="4" id="KW-0611">Plant defense</keyword>
<accession>A0AA39S3T1</accession>
<dbReference type="GO" id="GO:0016020">
    <property type="term" value="C:membrane"/>
    <property type="evidence" value="ECO:0007669"/>
    <property type="project" value="UniProtKB-SubCell"/>
</dbReference>
<feature type="region of interest" description="Disordered" evidence="8">
    <location>
        <begin position="489"/>
        <end position="591"/>
    </location>
</feature>
<dbReference type="PANTHER" id="PTHR31942:SF59">
    <property type="entry name" value="MLO-LIKE PROTEIN"/>
    <property type="match status" value="1"/>
</dbReference>
<feature type="region of interest" description="Disordered" evidence="8">
    <location>
        <begin position="408"/>
        <end position="443"/>
    </location>
</feature>
<evidence type="ECO:0000256" key="4">
    <source>
        <dbReference type="ARBA" id="ARBA00022821"/>
    </source>
</evidence>
<evidence type="ECO:0000256" key="1">
    <source>
        <dbReference type="ARBA" id="ARBA00004141"/>
    </source>
</evidence>
<feature type="compositionally biased region" description="Low complexity" evidence="8">
    <location>
        <begin position="430"/>
        <end position="441"/>
    </location>
</feature>
<reference evidence="10" key="2">
    <citation type="submission" date="2023-06" db="EMBL/GenBank/DDBJ databases">
        <authorList>
            <person name="Swenson N.G."/>
            <person name="Wegrzyn J.L."/>
            <person name="Mcevoy S.L."/>
        </authorList>
    </citation>
    <scope>NUCLEOTIDE SEQUENCE</scope>
    <source>
        <strain evidence="10">NS2018</strain>
        <tissue evidence="10">Leaf</tissue>
    </source>
</reference>
<feature type="transmembrane region" description="Helical" evidence="9">
    <location>
        <begin position="110"/>
        <end position="130"/>
    </location>
</feature>
<feature type="compositionally biased region" description="Low complexity" evidence="8">
    <location>
        <begin position="498"/>
        <end position="515"/>
    </location>
</feature>
<evidence type="ECO:0000256" key="9">
    <source>
        <dbReference type="SAM" id="Phobius"/>
    </source>
</evidence>
<feature type="transmembrane region" description="Helical" evidence="9">
    <location>
        <begin position="258"/>
        <end position="279"/>
    </location>
</feature>
<evidence type="ECO:0000313" key="10">
    <source>
        <dbReference type="EMBL" id="KAK0583988.1"/>
    </source>
</evidence>
<feature type="compositionally biased region" description="Basic and acidic residues" evidence="8">
    <location>
        <begin position="531"/>
        <end position="548"/>
    </location>
</feature>
<gene>
    <name evidence="10" type="ORF">LWI29_006071</name>
</gene>
<keyword evidence="3 9" id="KW-0812">Transmembrane</keyword>
<keyword evidence="6 9" id="KW-0472">Membrane</keyword>
<dbReference type="InterPro" id="IPR004326">
    <property type="entry name" value="Mlo"/>
</dbReference>
<evidence type="ECO:0000256" key="7">
    <source>
        <dbReference type="ARBA" id="ARBA00023265"/>
    </source>
</evidence>
<feature type="compositionally biased region" description="Basic residues" evidence="8">
    <location>
        <begin position="571"/>
        <end position="581"/>
    </location>
</feature>
<keyword evidence="7" id="KW-0568">Pathogenesis-related protein</keyword>